<dbReference type="OrthoDB" id="6958906at2"/>
<proteinExistence type="predicted"/>
<gene>
    <name evidence="2" type="ordered locus">Avin_43580</name>
</gene>
<dbReference type="EnsemblBacteria" id="ACO80479">
    <property type="protein sequence ID" value="ACO80479"/>
    <property type="gene ID" value="Avin_43580"/>
</dbReference>
<dbReference type="eggNOG" id="ENOG502ZDFA">
    <property type="taxonomic scope" value="Bacteria"/>
</dbReference>
<dbReference type="EMBL" id="CP001157">
    <property type="protein sequence ID" value="ACO80479.1"/>
    <property type="molecule type" value="Genomic_DNA"/>
</dbReference>
<reference evidence="2 3" key="1">
    <citation type="journal article" date="2009" name="J. Bacteriol.">
        <title>Genome sequence of Azotobacter vinelandii, an obligate aerobe specialized to support diverse anaerobic metabolic processes.</title>
        <authorList>
            <person name="Setubal J.C."/>
            <person name="dos Santos P."/>
            <person name="Goldman B.S."/>
            <person name="Ertesvag H."/>
            <person name="Espin G."/>
            <person name="Rubio L.M."/>
            <person name="Valla S."/>
            <person name="Almeida N.F."/>
            <person name="Balasubramanian D."/>
            <person name="Cromes L."/>
            <person name="Curatti L."/>
            <person name="Du Z."/>
            <person name="Godsy E."/>
            <person name="Goodner B."/>
            <person name="Hellner-Burris K."/>
            <person name="Hernandez J.A."/>
            <person name="Houmiel K."/>
            <person name="Imperial J."/>
            <person name="Kennedy C."/>
            <person name="Larson T.J."/>
            <person name="Latreille P."/>
            <person name="Ligon L.S."/>
            <person name="Lu J."/>
            <person name="Maerk M."/>
            <person name="Miller N.M."/>
            <person name="Norton S."/>
            <person name="O'Carroll I.P."/>
            <person name="Paulsen I."/>
            <person name="Raulfs E.C."/>
            <person name="Roemer R."/>
            <person name="Rosser J."/>
            <person name="Segura D."/>
            <person name="Slater S."/>
            <person name="Stricklin S.L."/>
            <person name="Studholme D.J."/>
            <person name="Sun J."/>
            <person name="Viana C.J."/>
            <person name="Wallin E."/>
            <person name="Wang B."/>
            <person name="Wheeler C."/>
            <person name="Zhu H."/>
            <person name="Dean D.R."/>
            <person name="Dixon R."/>
            <person name="Wood D."/>
        </authorList>
    </citation>
    <scope>NUCLEOTIDE SEQUENCE [LARGE SCALE GENOMIC DNA]</scope>
    <source>
        <strain evidence="3">DJ / ATCC BAA-1303</strain>
    </source>
</reference>
<dbReference type="RefSeq" id="WP_012702846.1">
    <property type="nucleotide sequence ID" value="NC_012560.1"/>
</dbReference>
<evidence type="ECO:0000313" key="2">
    <source>
        <dbReference type="EMBL" id="ACO80479.1"/>
    </source>
</evidence>
<dbReference type="Pfam" id="PF13560">
    <property type="entry name" value="HTH_31"/>
    <property type="match status" value="1"/>
</dbReference>
<dbReference type="GO" id="GO:0003677">
    <property type="term" value="F:DNA binding"/>
    <property type="evidence" value="ECO:0007669"/>
    <property type="project" value="InterPro"/>
</dbReference>
<dbReference type="SMART" id="SM00530">
    <property type="entry name" value="HTH_XRE"/>
    <property type="match status" value="1"/>
</dbReference>
<dbReference type="HOGENOM" id="CLU_066192_47_5_6"/>
<protein>
    <submittedName>
        <fullName evidence="2">DNA binding protein, XRE-like protein</fullName>
    </submittedName>
</protein>
<dbReference type="Gene3D" id="1.10.260.40">
    <property type="entry name" value="lambda repressor-like DNA-binding domains"/>
    <property type="match status" value="1"/>
</dbReference>
<evidence type="ECO:0000313" key="3">
    <source>
        <dbReference type="Proteomes" id="UP000002424"/>
    </source>
</evidence>
<accession>C1DFT3</accession>
<dbReference type="InterPro" id="IPR010982">
    <property type="entry name" value="Lambda_DNA-bd_dom_sf"/>
</dbReference>
<evidence type="ECO:0000259" key="1">
    <source>
        <dbReference type="PROSITE" id="PS50943"/>
    </source>
</evidence>
<dbReference type="KEGG" id="avn:Avin_43580"/>
<organism evidence="2 3">
    <name type="scientific">Azotobacter vinelandii (strain DJ / ATCC BAA-1303)</name>
    <dbReference type="NCBI Taxonomy" id="322710"/>
    <lineage>
        <taxon>Bacteria</taxon>
        <taxon>Pseudomonadati</taxon>
        <taxon>Pseudomonadota</taxon>
        <taxon>Gammaproteobacteria</taxon>
        <taxon>Pseudomonadales</taxon>
        <taxon>Pseudomonadaceae</taxon>
        <taxon>Azotobacter</taxon>
    </lineage>
</organism>
<dbReference type="PROSITE" id="PS50943">
    <property type="entry name" value="HTH_CROC1"/>
    <property type="match status" value="1"/>
</dbReference>
<name>C1DFT3_AZOVD</name>
<feature type="domain" description="HTH cro/C1-type" evidence="1">
    <location>
        <begin position="10"/>
        <end position="67"/>
    </location>
</feature>
<keyword evidence="3" id="KW-1185">Reference proteome</keyword>
<dbReference type="SUPFAM" id="SSF47413">
    <property type="entry name" value="lambda repressor-like DNA-binding domains"/>
    <property type="match status" value="1"/>
</dbReference>
<dbReference type="CDD" id="cd00093">
    <property type="entry name" value="HTH_XRE"/>
    <property type="match status" value="1"/>
</dbReference>
<sequence>MSIETLGRLVRRLRREKGLSQQALAQRLGMSRATISGLENNSVHEVGIRKIEALLNLLGHSLTAEPLRGRSTLDEVVKEGFHGDR</sequence>
<dbReference type="Proteomes" id="UP000002424">
    <property type="component" value="Chromosome"/>
</dbReference>
<dbReference type="AlphaFoldDB" id="C1DFT3"/>
<dbReference type="InterPro" id="IPR001387">
    <property type="entry name" value="Cro/C1-type_HTH"/>
</dbReference>
<dbReference type="STRING" id="322710.Avin_43580"/>
<dbReference type="GeneID" id="88187264"/>